<dbReference type="EMBL" id="LXQA010208655">
    <property type="protein sequence ID" value="MCI33924.1"/>
    <property type="molecule type" value="Genomic_DNA"/>
</dbReference>
<evidence type="ECO:0000313" key="2">
    <source>
        <dbReference type="EMBL" id="MCI33924.1"/>
    </source>
</evidence>
<feature type="non-terminal residue" evidence="2">
    <location>
        <position position="24"/>
    </location>
</feature>
<feature type="compositionally biased region" description="Acidic residues" evidence="1">
    <location>
        <begin position="13"/>
        <end position="24"/>
    </location>
</feature>
<dbReference type="Proteomes" id="UP000265520">
    <property type="component" value="Unassembled WGS sequence"/>
</dbReference>
<evidence type="ECO:0000313" key="3">
    <source>
        <dbReference type="Proteomes" id="UP000265520"/>
    </source>
</evidence>
<accession>A0A392RD24</accession>
<organism evidence="2 3">
    <name type="scientific">Trifolium medium</name>
    <dbReference type="NCBI Taxonomy" id="97028"/>
    <lineage>
        <taxon>Eukaryota</taxon>
        <taxon>Viridiplantae</taxon>
        <taxon>Streptophyta</taxon>
        <taxon>Embryophyta</taxon>
        <taxon>Tracheophyta</taxon>
        <taxon>Spermatophyta</taxon>
        <taxon>Magnoliopsida</taxon>
        <taxon>eudicotyledons</taxon>
        <taxon>Gunneridae</taxon>
        <taxon>Pentapetalae</taxon>
        <taxon>rosids</taxon>
        <taxon>fabids</taxon>
        <taxon>Fabales</taxon>
        <taxon>Fabaceae</taxon>
        <taxon>Papilionoideae</taxon>
        <taxon>50 kb inversion clade</taxon>
        <taxon>NPAAA clade</taxon>
        <taxon>Hologalegina</taxon>
        <taxon>IRL clade</taxon>
        <taxon>Trifolieae</taxon>
        <taxon>Trifolium</taxon>
    </lineage>
</organism>
<sequence length="24" mass="2678">MVEIVAIDKTDTGEADQEIVEFPK</sequence>
<comment type="caution">
    <text evidence="2">The sequence shown here is derived from an EMBL/GenBank/DDBJ whole genome shotgun (WGS) entry which is preliminary data.</text>
</comment>
<evidence type="ECO:0000256" key="1">
    <source>
        <dbReference type="SAM" id="MobiDB-lite"/>
    </source>
</evidence>
<dbReference type="AlphaFoldDB" id="A0A392RD24"/>
<reference evidence="2 3" key="1">
    <citation type="journal article" date="2018" name="Front. Plant Sci.">
        <title>Red Clover (Trifolium pratense) and Zigzag Clover (T. medium) - A Picture of Genomic Similarities and Differences.</title>
        <authorList>
            <person name="Dluhosova J."/>
            <person name="Istvanek J."/>
            <person name="Nedelnik J."/>
            <person name="Repkova J."/>
        </authorList>
    </citation>
    <scope>NUCLEOTIDE SEQUENCE [LARGE SCALE GENOMIC DNA]</scope>
    <source>
        <strain evidence="3">cv. 10/8</strain>
        <tissue evidence="2">Leaf</tissue>
    </source>
</reference>
<feature type="region of interest" description="Disordered" evidence="1">
    <location>
        <begin position="1"/>
        <end position="24"/>
    </location>
</feature>
<keyword evidence="3" id="KW-1185">Reference proteome</keyword>
<feature type="compositionally biased region" description="Basic and acidic residues" evidence="1">
    <location>
        <begin position="1"/>
        <end position="12"/>
    </location>
</feature>
<proteinExistence type="predicted"/>
<protein>
    <submittedName>
        <fullName evidence="2">Uncharacterized protein</fullName>
    </submittedName>
</protein>
<name>A0A392RD24_9FABA</name>